<sequence length="63" mass="7063">MEIRSNDSSFVKFPKDDGIEPVIMLLEILSERSSLRFPMNSGILPSNLLLEISMAANPSRILE</sequence>
<accession>A0A251QFA7</accession>
<keyword evidence="2" id="KW-1185">Reference proteome</keyword>
<name>A0A251QFA7_PRUPE</name>
<reference evidence="1 2" key="1">
    <citation type="journal article" date="2013" name="Nat. Genet.">
        <title>The high-quality draft genome of peach (Prunus persica) identifies unique patterns of genetic diversity, domestication and genome evolution.</title>
        <authorList>
            <consortium name="International Peach Genome Initiative"/>
            <person name="Verde I."/>
            <person name="Abbott A.G."/>
            <person name="Scalabrin S."/>
            <person name="Jung S."/>
            <person name="Shu S."/>
            <person name="Marroni F."/>
            <person name="Zhebentyayeva T."/>
            <person name="Dettori M.T."/>
            <person name="Grimwood J."/>
            <person name="Cattonaro F."/>
            <person name="Zuccolo A."/>
            <person name="Rossini L."/>
            <person name="Jenkins J."/>
            <person name="Vendramin E."/>
            <person name="Meisel L.A."/>
            <person name="Decroocq V."/>
            <person name="Sosinski B."/>
            <person name="Prochnik S."/>
            <person name="Mitros T."/>
            <person name="Policriti A."/>
            <person name="Cipriani G."/>
            <person name="Dondini L."/>
            <person name="Ficklin S."/>
            <person name="Goodstein D.M."/>
            <person name="Xuan P."/>
            <person name="Del Fabbro C."/>
            <person name="Aramini V."/>
            <person name="Copetti D."/>
            <person name="Gonzalez S."/>
            <person name="Horner D.S."/>
            <person name="Falchi R."/>
            <person name="Lucas S."/>
            <person name="Mica E."/>
            <person name="Maldonado J."/>
            <person name="Lazzari B."/>
            <person name="Bielenberg D."/>
            <person name="Pirona R."/>
            <person name="Miculan M."/>
            <person name="Barakat A."/>
            <person name="Testolin R."/>
            <person name="Stella A."/>
            <person name="Tartarini S."/>
            <person name="Tonutti P."/>
            <person name="Arus P."/>
            <person name="Orellana A."/>
            <person name="Wells C."/>
            <person name="Main D."/>
            <person name="Vizzotto G."/>
            <person name="Silva H."/>
            <person name="Salamini F."/>
            <person name="Schmutz J."/>
            <person name="Morgante M."/>
            <person name="Rokhsar D.S."/>
        </authorList>
    </citation>
    <scope>NUCLEOTIDE SEQUENCE [LARGE SCALE GENOMIC DNA]</scope>
    <source>
        <strain evidence="2">cv. Nemared</strain>
    </source>
</reference>
<evidence type="ECO:0000313" key="1">
    <source>
        <dbReference type="EMBL" id="ONI22452.1"/>
    </source>
</evidence>
<organism evidence="1 2">
    <name type="scientific">Prunus persica</name>
    <name type="common">Peach</name>
    <name type="synonym">Amygdalus persica</name>
    <dbReference type="NCBI Taxonomy" id="3760"/>
    <lineage>
        <taxon>Eukaryota</taxon>
        <taxon>Viridiplantae</taxon>
        <taxon>Streptophyta</taxon>
        <taxon>Embryophyta</taxon>
        <taxon>Tracheophyta</taxon>
        <taxon>Spermatophyta</taxon>
        <taxon>Magnoliopsida</taxon>
        <taxon>eudicotyledons</taxon>
        <taxon>Gunneridae</taxon>
        <taxon>Pentapetalae</taxon>
        <taxon>rosids</taxon>
        <taxon>fabids</taxon>
        <taxon>Rosales</taxon>
        <taxon>Rosaceae</taxon>
        <taxon>Amygdaloideae</taxon>
        <taxon>Amygdaleae</taxon>
        <taxon>Prunus</taxon>
    </lineage>
</organism>
<dbReference type="EMBL" id="CM007652">
    <property type="protein sequence ID" value="ONI22452.1"/>
    <property type="molecule type" value="Genomic_DNA"/>
</dbReference>
<dbReference type="AlphaFoldDB" id="A0A251QFA7"/>
<gene>
    <name evidence="1" type="ORF">PRUPE_2G130200</name>
</gene>
<evidence type="ECO:0000313" key="2">
    <source>
        <dbReference type="Proteomes" id="UP000006882"/>
    </source>
</evidence>
<dbReference type="Proteomes" id="UP000006882">
    <property type="component" value="Chromosome G2"/>
</dbReference>
<proteinExistence type="predicted"/>
<dbReference type="Gramene" id="ONI22452">
    <property type="protein sequence ID" value="ONI22452"/>
    <property type="gene ID" value="PRUPE_2G130200"/>
</dbReference>
<protein>
    <submittedName>
        <fullName evidence="1">Uncharacterized protein</fullName>
    </submittedName>
</protein>